<comment type="caution">
    <text evidence="3">The sequence shown here is derived from an EMBL/GenBank/DDBJ whole genome shotgun (WGS) entry which is preliminary data.</text>
</comment>
<reference evidence="3" key="1">
    <citation type="submission" date="2023-01" db="EMBL/GenBank/DDBJ databases">
        <title>Colletotrichum chrysophilum M932 genome sequence.</title>
        <authorList>
            <person name="Baroncelli R."/>
        </authorList>
    </citation>
    <scope>NUCLEOTIDE SEQUENCE</scope>
    <source>
        <strain evidence="3">M932</strain>
    </source>
</reference>
<organism evidence="3 4">
    <name type="scientific">Colletotrichum chrysophilum</name>
    <dbReference type="NCBI Taxonomy" id="1836956"/>
    <lineage>
        <taxon>Eukaryota</taxon>
        <taxon>Fungi</taxon>
        <taxon>Dikarya</taxon>
        <taxon>Ascomycota</taxon>
        <taxon>Pezizomycotina</taxon>
        <taxon>Sordariomycetes</taxon>
        <taxon>Hypocreomycetidae</taxon>
        <taxon>Glomerellales</taxon>
        <taxon>Glomerellaceae</taxon>
        <taxon>Colletotrichum</taxon>
        <taxon>Colletotrichum gloeosporioides species complex</taxon>
    </lineage>
</organism>
<feature type="domain" description="DUF6546" evidence="2">
    <location>
        <begin position="335"/>
        <end position="536"/>
    </location>
</feature>
<feature type="compositionally biased region" description="Basic and acidic residues" evidence="1">
    <location>
        <begin position="23"/>
        <end position="33"/>
    </location>
</feature>
<dbReference type="Proteomes" id="UP001243330">
    <property type="component" value="Unassembled WGS sequence"/>
</dbReference>
<sequence>MFFSSSCPGSVTTNLKPPFPRPKIVESTEDKTKTSIAPRDNNDKDDEDSKKKKKNKKRENKKSKTSESEPSPPSRLVWRKLPAEIRRMILDDLINDPSNKPALSSWASVCADWQVLIEEHTFKSLHLKWDDSRTDSELPTFEAIVTGHRRRLLKNVTLEIMLGKYSCLVCGRPESDLEIDNNNLRFTIALQQLFLALKDWNDDILIDFYHSFPDVEHDAHYLRNDHIQQAAGMMTTVMTNPAAAMYLFENPNGEKERVIGNLLHFKNIDLKLPTLPFIHQLVVNRSTTRSFTAKTIKKLMKHLTGLERVVYEPMQAVGKDVKQRQKANTALLRKLPSSIESLSLYEARSEYLEMQQMGVSTPPEVRTGKKVVAAAVAASLRCRNLQELSLSNAVDAEDFFTRALEDPAVKDTSGDAPWPNLRRVALSTRYERRGDSKVSPYQLLRDAASVALRMPKLETMEIWAESELRRFLFRYHVEGDQAVIRVEIDSEYYEEGLSLPHLPCAKLVKAVEKTLKMWRKVAGPRRQLSHIVERVDGQAAYWDDSDDEDAIYDDEDQKTWPPAPSVCESLRLNGLVRDASAKRRFVFKDWY</sequence>
<feature type="region of interest" description="Disordered" evidence="1">
    <location>
        <begin position="1"/>
        <end position="77"/>
    </location>
</feature>
<keyword evidence="4" id="KW-1185">Reference proteome</keyword>
<feature type="compositionally biased region" description="Basic residues" evidence="1">
    <location>
        <begin position="51"/>
        <end position="61"/>
    </location>
</feature>
<evidence type="ECO:0000313" key="3">
    <source>
        <dbReference type="EMBL" id="KAK1837834.1"/>
    </source>
</evidence>
<name>A0AAD8ZYT3_9PEZI</name>
<evidence type="ECO:0000259" key="2">
    <source>
        <dbReference type="Pfam" id="PF20183"/>
    </source>
</evidence>
<evidence type="ECO:0000313" key="4">
    <source>
        <dbReference type="Proteomes" id="UP001243330"/>
    </source>
</evidence>
<feature type="compositionally biased region" description="Polar residues" evidence="1">
    <location>
        <begin position="1"/>
        <end position="15"/>
    </location>
</feature>
<dbReference type="InterPro" id="IPR046676">
    <property type="entry name" value="DUF6546"/>
</dbReference>
<proteinExistence type="predicted"/>
<accession>A0AAD8ZYT3</accession>
<protein>
    <recommendedName>
        <fullName evidence="2">DUF6546 domain-containing protein</fullName>
    </recommendedName>
</protein>
<evidence type="ECO:0000256" key="1">
    <source>
        <dbReference type="SAM" id="MobiDB-lite"/>
    </source>
</evidence>
<gene>
    <name evidence="3" type="ORF">CCHR01_19543</name>
</gene>
<dbReference type="AlphaFoldDB" id="A0AAD8ZYT3"/>
<dbReference type="EMBL" id="JAQOWY010000991">
    <property type="protein sequence ID" value="KAK1837834.1"/>
    <property type="molecule type" value="Genomic_DNA"/>
</dbReference>
<dbReference type="Pfam" id="PF20183">
    <property type="entry name" value="DUF6546"/>
    <property type="match status" value="1"/>
</dbReference>